<protein>
    <submittedName>
        <fullName evidence="1">Uncharacterized protein</fullName>
    </submittedName>
</protein>
<dbReference type="AlphaFoldDB" id="A0A383A7D5"/>
<reference evidence="1" key="1">
    <citation type="submission" date="2018-05" db="EMBL/GenBank/DDBJ databases">
        <authorList>
            <person name="Lanie J.A."/>
            <person name="Ng W.-L."/>
            <person name="Kazmierczak K.M."/>
            <person name="Andrzejewski T.M."/>
            <person name="Davidsen T.M."/>
            <person name="Wayne K.J."/>
            <person name="Tettelin H."/>
            <person name="Glass J.I."/>
            <person name="Rusch D."/>
            <person name="Podicherti R."/>
            <person name="Tsui H.-C.T."/>
            <person name="Winkler M.E."/>
        </authorList>
    </citation>
    <scope>NUCLEOTIDE SEQUENCE</scope>
</reference>
<sequence>VESAHAASQVKVVEAHEGGLVIDVFTSLPLHSDLPITTKNMPHCRGDRGVALPMVAELVAAPPGSVLDVTVESLSTRVWEGLVLPEADASAPAHPHRLAQTIELGVLRGVDAHALQVFPADYDDRTQTLTLHDRLRVHVRFTSGHSSRPVRGGGPSSLHRAFLNPPGHDGWRTPTPARRQVGGDWYDSSLPWVKIFVDADGLYRITAARLRFFGIDPDDVDPARLR</sequence>
<name>A0A383A7D5_9ZZZZ</name>
<dbReference type="Gene3D" id="2.60.40.3800">
    <property type="match status" value="1"/>
</dbReference>
<evidence type="ECO:0000313" key="1">
    <source>
        <dbReference type="EMBL" id="SVE03544.1"/>
    </source>
</evidence>
<dbReference type="InterPro" id="IPR038490">
    <property type="entry name" value="Gingipain_propep_sf"/>
</dbReference>
<accession>A0A383A7D5</accession>
<feature type="non-terminal residue" evidence="1">
    <location>
        <position position="226"/>
    </location>
</feature>
<organism evidence="1">
    <name type="scientific">marine metagenome</name>
    <dbReference type="NCBI Taxonomy" id="408172"/>
    <lineage>
        <taxon>unclassified sequences</taxon>
        <taxon>metagenomes</taxon>
        <taxon>ecological metagenomes</taxon>
    </lineage>
</organism>
<proteinExistence type="predicted"/>
<gene>
    <name evidence="1" type="ORF">METZ01_LOCUS456398</name>
</gene>
<dbReference type="EMBL" id="UINC01189724">
    <property type="protein sequence ID" value="SVE03544.1"/>
    <property type="molecule type" value="Genomic_DNA"/>
</dbReference>
<feature type="non-terminal residue" evidence="1">
    <location>
        <position position="1"/>
    </location>
</feature>